<evidence type="ECO:0000313" key="2">
    <source>
        <dbReference type="EMBL" id="OGC81212.1"/>
    </source>
</evidence>
<name>A0A1F4XHQ9_9BACT</name>
<comment type="caution">
    <text evidence="2">The sequence shown here is derived from an EMBL/GenBank/DDBJ whole genome shotgun (WGS) entry which is preliminary data.</text>
</comment>
<proteinExistence type="predicted"/>
<protein>
    <recommendedName>
        <fullName evidence="4">DUF5666 domain-containing protein</fullName>
    </recommendedName>
</protein>
<accession>A0A1F4XHQ9</accession>
<organism evidence="2 3">
    <name type="scientific">Candidatus Adlerbacteria bacterium RIFCSPLOWO2_01_FULL_51_16</name>
    <dbReference type="NCBI Taxonomy" id="1797243"/>
    <lineage>
        <taxon>Bacteria</taxon>
        <taxon>Candidatus Adleribacteriota</taxon>
    </lineage>
</organism>
<evidence type="ECO:0008006" key="4">
    <source>
        <dbReference type="Google" id="ProtNLM"/>
    </source>
</evidence>
<dbReference type="EMBL" id="MEWX01000002">
    <property type="protein sequence ID" value="OGC81212.1"/>
    <property type="molecule type" value="Genomic_DNA"/>
</dbReference>
<evidence type="ECO:0000313" key="3">
    <source>
        <dbReference type="Proteomes" id="UP000176185"/>
    </source>
</evidence>
<keyword evidence="1" id="KW-1133">Transmembrane helix</keyword>
<dbReference type="Proteomes" id="UP000176185">
    <property type="component" value="Unassembled WGS sequence"/>
</dbReference>
<keyword evidence="1" id="KW-0472">Membrane</keyword>
<reference evidence="2 3" key="1">
    <citation type="journal article" date="2016" name="Nat. Commun.">
        <title>Thousands of microbial genomes shed light on interconnected biogeochemical processes in an aquifer system.</title>
        <authorList>
            <person name="Anantharaman K."/>
            <person name="Brown C.T."/>
            <person name="Hug L.A."/>
            <person name="Sharon I."/>
            <person name="Castelle C.J."/>
            <person name="Probst A.J."/>
            <person name="Thomas B.C."/>
            <person name="Singh A."/>
            <person name="Wilkins M.J."/>
            <person name="Karaoz U."/>
            <person name="Brodie E.L."/>
            <person name="Williams K.H."/>
            <person name="Hubbard S.S."/>
            <person name="Banfield J.F."/>
        </authorList>
    </citation>
    <scope>NUCLEOTIDE SEQUENCE [LARGE SCALE GENOMIC DNA]</scope>
</reference>
<keyword evidence="1" id="KW-0812">Transmembrane</keyword>
<dbReference type="AlphaFoldDB" id="A0A1F4XHQ9"/>
<sequence>MSNISTPVVVVGAVILIVGLFYVVAQYTPWAPSPQFSGSPPAQQVDPEKVPVVGVVTAKGASSISIRVGEDILTFAIDADTKTRAMAGETTTFEAFGVGATIGIFSRKQGDGSMTAIFVDVLQVPLPSGE</sequence>
<feature type="transmembrane region" description="Helical" evidence="1">
    <location>
        <begin position="6"/>
        <end position="25"/>
    </location>
</feature>
<evidence type="ECO:0000256" key="1">
    <source>
        <dbReference type="SAM" id="Phobius"/>
    </source>
</evidence>
<dbReference type="STRING" id="1797243.A2943_00450"/>
<gene>
    <name evidence="2" type="ORF">A2943_00450</name>
</gene>